<dbReference type="InterPro" id="IPR015422">
    <property type="entry name" value="PyrdxlP-dep_Trfase_small"/>
</dbReference>
<evidence type="ECO:0000256" key="1">
    <source>
        <dbReference type="ARBA" id="ARBA00007441"/>
    </source>
</evidence>
<keyword evidence="3" id="KW-0663">Pyridoxal phosphate</keyword>
<feature type="domain" description="Aminotransferase class I/classII large" evidence="6">
    <location>
        <begin position="201"/>
        <end position="390"/>
    </location>
</feature>
<dbReference type="Proteomes" id="UP000626092">
    <property type="component" value="Unassembled WGS sequence"/>
</dbReference>
<dbReference type="GO" id="GO:0003824">
    <property type="term" value="F:catalytic activity"/>
    <property type="evidence" value="ECO:0007669"/>
    <property type="project" value="InterPro"/>
</dbReference>
<organism evidence="7 8">
    <name type="scientific">Rhododendron simsii</name>
    <name type="common">Sims's rhododendron</name>
    <dbReference type="NCBI Taxonomy" id="118357"/>
    <lineage>
        <taxon>Eukaryota</taxon>
        <taxon>Viridiplantae</taxon>
        <taxon>Streptophyta</taxon>
        <taxon>Embryophyta</taxon>
        <taxon>Tracheophyta</taxon>
        <taxon>Spermatophyta</taxon>
        <taxon>Magnoliopsida</taxon>
        <taxon>eudicotyledons</taxon>
        <taxon>Gunneridae</taxon>
        <taxon>Pentapetalae</taxon>
        <taxon>asterids</taxon>
        <taxon>Ericales</taxon>
        <taxon>Ericaceae</taxon>
        <taxon>Ericoideae</taxon>
        <taxon>Rhodoreae</taxon>
        <taxon>Rhododendron</taxon>
    </lineage>
</organism>
<dbReference type="AlphaFoldDB" id="A0A834LM92"/>
<dbReference type="FunFam" id="1.25.40.10:FF:000285">
    <property type="entry name" value="Pentatricopeptide repeat-containing protein, chloroplastic"/>
    <property type="match status" value="1"/>
</dbReference>
<dbReference type="GO" id="GO:0030170">
    <property type="term" value="F:pyridoxal phosphate binding"/>
    <property type="evidence" value="ECO:0007669"/>
    <property type="project" value="InterPro"/>
</dbReference>
<dbReference type="FunFam" id="1.25.40.10:FF:000090">
    <property type="entry name" value="Pentatricopeptide repeat-containing protein, chloroplastic"/>
    <property type="match status" value="1"/>
</dbReference>
<evidence type="ECO:0000256" key="5">
    <source>
        <dbReference type="PROSITE-ProRule" id="PRU00708"/>
    </source>
</evidence>
<dbReference type="Pfam" id="PF13041">
    <property type="entry name" value="PPR_2"/>
    <property type="match status" value="2"/>
</dbReference>
<dbReference type="InterPro" id="IPR002885">
    <property type="entry name" value="PPR_rpt"/>
</dbReference>
<dbReference type="Gene3D" id="3.40.640.10">
    <property type="entry name" value="Type I PLP-dependent aspartate aminotransferase-like (Major domain)"/>
    <property type="match status" value="2"/>
</dbReference>
<sequence>MTLVWIAISVQKSWDASRMMKPPCRGSKLWGERFLVCGSGGAVVVEEEELSSASRGRNMRTEVLRMKMEALAELSKSAKDAVPLGQGAVFWQPPEQALDRVKHVALDISTSRYGTHEGLPELREALLRKLHQENKLSKSSVMVTAGSNQGFLNLVLSLCDVADSVVLFAPYFFNAYMSFKMTGINNILVGPSDPTTLLPDAEICRRAGSWLVVDNAYEYFVYDGCEHSCVEGSHVVNLFSFSKAYGMMGWRVGYIAYSLEAEGLLTQLLKVQDNASICTSMISQHVALYCLESGREWVQSKVKILERNKELLRDALLPLGEEAVKGGEGAIYLWAKLPETCPDDIEVVCWFARRHGLLLLPGSACGTSGYIRITFGMLREEECEVAAKRLKNGVEELIRNGMVERHYSSFTPSDLKTSTPSKILQLCKSGSLSSALQLLNSLHSHEKSTLKPIIYAALLQACTKHHSLSIGLQIHAHAVKSGLETDHFIGNSLLAFYFKLGSYFSETRRVFDGLYVKDVVSWTSMISGYIRVGRPTNSVALFPEMLGLGVEPNGFTLSAVIKACSELGDLKMGRSFHGVVFRRGFGSDCVIISALMDFYGRSNEPGDARQLFDELLEPDGICWTSVISALTRNDVFDEALWFFYLMQRDYGLLLDEFTFATVLTALGNLGRLRQGKEMHAKAVVAGIRGDVVVESSLVDMYGKCGVVEESRRVFDRMAYKNLVSWCALLGGYCQNGDFDTVIELFREMEEVDLYSFGTVLRACAGLAAIRQGKEVHCRYLRKGDRRDVIVESALVDLYAKCGCIDFAYSIFVLMPARNLITWNSMICGFAQNGRGGEALRMFDEMVNEGIKPDYISFIGVLFACSHTGLVDQGHKHFTSMSVKYRIKPGIEHYNCMIDLLGRAGEIEEAENLVRNAELKEDSSLWAALLGACSTSTNSIVAERIAKKMMKLEPDYHLSYVLLGNVYKAVGRWSEAHKILRLMQDRGVKKITGKSWI</sequence>
<accession>A0A834LM92</accession>
<dbReference type="GO" id="GO:0003723">
    <property type="term" value="F:RNA binding"/>
    <property type="evidence" value="ECO:0007669"/>
    <property type="project" value="InterPro"/>
</dbReference>
<dbReference type="InterPro" id="IPR015421">
    <property type="entry name" value="PyrdxlP-dep_Trfase_major"/>
</dbReference>
<dbReference type="InterPro" id="IPR011990">
    <property type="entry name" value="TPR-like_helical_dom_sf"/>
</dbReference>
<dbReference type="GO" id="GO:0009451">
    <property type="term" value="P:RNA modification"/>
    <property type="evidence" value="ECO:0007669"/>
    <property type="project" value="InterPro"/>
</dbReference>
<dbReference type="OrthoDB" id="185373at2759"/>
<dbReference type="Gene3D" id="1.25.40.10">
    <property type="entry name" value="Tetratricopeptide repeat domain"/>
    <property type="match status" value="5"/>
</dbReference>
<feature type="repeat" description="PPR" evidence="5">
    <location>
        <begin position="721"/>
        <end position="755"/>
    </location>
</feature>
<dbReference type="CDD" id="cd00609">
    <property type="entry name" value="AAT_like"/>
    <property type="match status" value="1"/>
</dbReference>
<protein>
    <recommendedName>
        <fullName evidence="6">Aminotransferase class I/classII large domain-containing protein</fullName>
    </recommendedName>
</protein>
<dbReference type="InterPro" id="IPR015424">
    <property type="entry name" value="PyrdxlP-dep_Trfase"/>
</dbReference>
<keyword evidence="8" id="KW-1185">Reference proteome</keyword>
<name>A0A834LM92_RHOSS</name>
<dbReference type="Gene3D" id="3.90.1150.10">
    <property type="entry name" value="Aspartate Aminotransferase, domain 1"/>
    <property type="match status" value="1"/>
</dbReference>
<feature type="repeat" description="PPR" evidence="5">
    <location>
        <begin position="818"/>
        <end position="852"/>
    </location>
</feature>
<evidence type="ECO:0000256" key="3">
    <source>
        <dbReference type="ARBA" id="ARBA00022898"/>
    </source>
</evidence>
<evidence type="ECO:0000256" key="4">
    <source>
        <dbReference type="ARBA" id="ARBA00061659"/>
    </source>
</evidence>
<reference evidence="7" key="1">
    <citation type="submission" date="2019-11" db="EMBL/GenBank/DDBJ databases">
        <authorList>
            <person name="Liu Y."/>
            <person name="Hou J."/>
            <person name="Li T.-Q."/>
            <person name="Guan C.-H."/>
            <person name="Wu X."/>
            <person name="Wu H.-Z."/>
            <person name="Ling F."/>
            <person name="Zhang R."/>
            <person name="Shi X.-G."/>
            <person name="Ren J.-P."/>
            <person name="Chen E.-F."/>
            <person name="Sun J.-M."/>
        </authorList>
    </citation>
    <scope>NUCLEOTIDE SEQUENCE</scope>
    <source>
        <strain evidence="7">Adult_tree_wgs_1</strain>
        <tissue evidence="7">Leaves</tissue>
    </source>
</reference>
<comment type="similarity">
    <text evidence="1">Belongs to the class-I pyridoxal-phosphate-dependent aminotransferase family.</text>
</comment>
<dbReference type="SUPFAM" id="SSF53383">
    <property type="entry name" value="PLP-dependent transferases"/>
    <property type="match status" value="1"/>
</dbReference>
<evidence type="ECO:0000313" key="7">
    <source>
        <dbReference type="EMBL" id="KAF7140235.1"/>
    </source>
</evidence>
<feature type="repeat" description="PPR" evidence="5">
    <location>
        <begin position="518"/>
        <end position="552"/>
    </location>
</feature>
<dbReference type="Pfam" id="PF20431">
    <property type="entry name" value="E_motif"/>
    <property type="match status" value="1"/>
</dbReference>
<dbReference type="InterPro" id="IPR046960">
    <property type="entry name" value="PPR_At4g14850-like_plant"/>
</dbReference>
<dbReference type="InterPro" id="IPR004838">
    <property type="entry name" value="NHTrfase_class1_PyrdxlP-BS"/>
</dbReference>
<dbReference type="PROSITE" id="PS00105">
    <property type="entry name" value="AA_TRANSFER_CLASS_1"/>
    <property type="match status" value="1"/>
</dbReference>
<dbReference type="PANTHER" id="PTHR47926:SF525">
    <property type="entry name" value="EMB2261"/>
    <property type="match status" value="1"/>
</dbReference>
<evidence type="ECO:0000256" key="2">
    <source>
        <dbReference type="ARBA" id="ARBA00022737"/>
    </source>
</evidence>
<dbReference type="InterPro" id="IPR004839">
    <property type="entry name" value="Aminotransferase_I/II_large"/>
</dbReference>
<dbReference type="EMBL" id="WJXA01000006">
    <property type="protein sequence ID" value="KAF7140235.1"/>
    <property type="molecule type" value="Genomic_DNA"/>
</dbReference>
<dbReference type="SUPFAM" id="SSF48452">
    <property type="entry name" value="TPR-like"/>
    <property type="match status" value="1"/>
</dbReference>
<keyword evidence="2" id="KW-0677">Repeat</keyword>
<dbReference type="PROSITE" id="PS51375">
    <property type="entry name" value="PPR"/>
    <property type="match status" value="3"/>
</dbReference>
<evidence type="ECO:0000313" key="8">
    <source>
        <dbReference type="Proteomes" id="UP000626092"/>
    </source>
</evidence>
<feature type="domain" description="Aminotransferase class I/classII large" evidence="6">
    <location>
        <begin position="82"/>
        <end position="185"/>
    </location>
</feature>
<proteinExistence type="inferred from homology"/>
<evidence type="ECO:0000259" key="6">
    <source>
        <dbReference type="Pfam" id="PF00155"/>
    </source>
</evidence>
<gene>
    <name evidence="7" type="ORF">RHSIM_Rhsim06G0149600</name>
</gene>
<dbReference type="Pfam" id="PF00155">
    <property type="entry name" value="Aminotran_1_2"/>
    <property type="match status" value="2"/>
</dbReference>
<comment type="similarity">
    <text evidence="4">Belongs to the PPR family. PCMP-E subfamily.</text>
</comment>
<dbReference type="PANTHER" id="PTHR47926">
    <property type="entry name" value="PENTATRICOPEPTIDE REPEAT-CONTAINING PROTEIN"/>
    <property type="match status" value="1"/>
</dbReference>
<dbReference type="NCBIfam" id="TIGR00756">
    <property type="entry name" value="PPR"/>
    <property type="match status" value="4"/>
</dbReference>
<comment type="caution">
    <text evidence="7">The sequence shown here is derived from an EMBL/GenBank/DDBJ whole genome shotgun (WGS) entry which is preliminary data.</text>
</comment>
<dbReference type="FunFam" id="1.25.40.10:FF:001535">
    <property type="entry name" value="Putative pentatricopeptide repeat-containing protein, mitochondrial"/>
    <property type="match status" value="1"/>
</dbReference>
<dbReference type="Pfam" id="PF01535">
    <property type="entry name" value="PPR"/>
    <property type="match status" value="4"/>
</dbReference>
<dbReference type="InterPro" id="IPR046848">
    <property type="entry name" value="E_motif"/>
</dbReference>